<name>A0A9P6AZU9_9AGAM</name>
<evidence type="ECO:0000313" key="1">
    <source>
        <dbReference type="EMBL" id="KAF9514925.1"/>
    </source>
</evidence>
<dbReference type="Gene3D" id="3.50.50.60">
    <property type="entry name" value="FAD/NAD(P)-binding domain"/>
    <property type="match status" value="1"/>
</dbReference>
<proteinExistence type="predicted"/>
<dbReference type="EMBL" id="MU128955">
    <property type="protein sequence ID" value="KAF9514925.1"/>
    <property type="molecule type" value="Genomic_DNA"/>
</dbReference>
<dbReference type="OrthoDB" id="2690153at2759"/>
<accession>A0A9P6AZU9</accession>
<protein>
    <recommendedName>
        <fullName evidence="3">FAD-binding domain-containing protein</fullName>
    </recommendedName>
</protein>
<evidence type="ECO:0000313" key="2">
    <source>
        <dbReference type="Proteomes" id="UP000886523"/>
    </source>
</evidence>
<evidence type="ECO:0008006" key="3">
    <source>
        <dbReference type="Google" id="ProtNLM"/>
    </source>
</evidence>
<comment type="caution">
    <text evidence="1">The sequence shown here is derived from an EMBL/GenBank/DDBJ whole genome shotgun (WGS) entry which is preliminary data.</text>
</comment>
<reference evidence="1" key="1">
    <citation type="journal article" date="2020" name="Nat. Commun.">
        <title>Large-scale genome sequencing of mycorrhizal fungi provides insights into the early evolution of symbiotic traits.</title>
        <authorList>
            <person name="Miyauchi S."/>
            <person name="Kiss E."/>
            <person name="Kuo A."/>
            <person name="Drula E."/>
            <person name="Kohler A."/>
            <person name="Sanchez-Garcia M."/>
            <person name="Morin E."/>
            <person name="Andreopoulos B."/>
            <person name="Barry K.W."/>
            <person name="Bonito G."/>
            <person name="Buee M."/>
            <person name="Carver A."/>
            <person name="Chen C."/>
            <person name="Cichocki N."/>
            <person name="Clum A."/>
            <person name="Culley D."/>
            <person name="Crous P.W."/>
            <person name="Fauchery L."/>
            <person name="Girlanda M."/>
            <person name="Hayes R.D."/>
            <person name="Keri Z."/>
            <person name="LaButti K."/>
            <person name="Lipzen A."/>
            <person name="Lombard V."/>
            <person name="Magnuson J."/>
            <person name="Maillard F."/>
            <person name="Murat C."/>
            <person name="Nolan M."/>
            <person name="Ohm R.A."/>
            <person name="Pangilinan J."/>
            <person name="Pereira M.F."/>
            <person name="Perotto S."/>
            <person name="Peter M."/>
            <person name="Pfister S."/>
            <person name="Riley R."/>
            <person name="Sitrit Y."/>
            <person name="Stielow J.B."/>
            <person name="Szollosi G."/>
            <person name="Zifcakova L."/>
            <person name="Stursova M."/>
            <person name="Spatafora J.W."/>
            <person name="Tedersoo L."/>
            <person name="Vaario L.M."/>
            <person name="Yamada A."/>
            <person name="Yan M."/>
            <person name="Wang P."/>
            <person name="Xu J."/>
            <person name="Bruns T."/>
            <person name="Baldrian P."/>
            <person name="Vilgalys R."/>
            <person name="Dunand C."/>
            <person name="Henrissat B."/>
            <person name="Grigoriev I.V."/>
            <person name="Hibbett D."/>
            <person name="Nagy L.G."/>
            <person name="Martin F.M."/>
        </authorList>
    </citation>
    <scope>NUCLEOTIDE SEQUENCE</scope>
    <source>
        <strain evidence="1">UP504</strain>
    </source>
</reference>
<organism evidence="1 2">
    <name type="scientific">Hydnum rufescens UP504</name>
    <dbReference type="NCBI Taxonomy" id="1448309"/>
    <lineage>
        <taxon>Eukaryota</taxon>
        <taxon>Fungi</taxon>
        <taxon>Dikarya</taxon>
        <taxon>Basidiomycota</taxon>
        <taxon>Agaricomycotina</taxon>
        <taxon>Agaricomycetes</taxon>
        <taxon>Cantharellales</taxon>
        <taxon>Hydnaceae</taxon>
        <taxon>Hydnum</taxon>
    </lineage>
</organism>
<dbReference type="InterPro" id="IPR036188">
    <property type="entry name" value="FAD/NAD-bd_sf"/>
</dbReference>
<gene>
    <name evidence="1" type="ORF">BS47DRAFT_829253</name>
</gene>
<dbReference type="AlphaFoldDB" id="A0A9P6AZU9"/>
<keyword evidence="2" id="KW-1185">Reference proteome</keyword>
<dbReference type="SUPFAM" id="SSF51905">
    <property type="entry name" value="FAD/NAD(P)-binding domain"/>
    <property type="match status" value="1"/>
</dbReference>
<sequence>MLSPQVVIVGAGPCGLAAVLVPRNNRIAVRLIEDALDYQIGVRQWNLTNTLLQPKILELFKILGLLADIFDNSIEPSPNGSV</sequence>
<dbReference type="Proteomes" id="UP000886523">
    <property type="component" value="Unassembled WGS sequence"/>
</dbReference>